<reference evidence="1 2" key="1">
    <citation type="submission" date="2015-05" db="EMBL/GenBank/DDBJ databases">
        <title>Photobacterium galathea sp. nov.</title>
        <authorList>
            <person name="Machado H."/>
            <person name="Gram L."/>
        </authorList>
    </citation>
    <scope>NUCLEOTIDE SEQUENCE [LARGE SCALE GENOMIC DNA]</scope>
    <source>
        <strain evidence="1 2">CGMCC 1.12159</strain>
    </source>
</reference>
<evidence type="ECO:0000313" key="1">
    <source>
        <dbReference type="EMBL" id="KLV05170.1"/>
    </source>
</evidence>
<dbReference type="AlphaFoldDB" id="A0A0J1H007"/>
<keyword evidence="2" id="KW-1185">Reference proteome</keyword>
<dbReference type="EMBL" id="LDOT01000015">
    <property type="protein sequence ID" value="KLV05170.1"/>
    <property type="molecule type" value="Genomic_DNA"/>
</dbReference>
<dbReference type="PATRIC" id="fig|1195763.3.peg.2604"/>
<dbReference type="OrthoDB" id="7059124at2"/>
<name>A0A0J1H007_9GAMM</name>
<dbReference type="RefSeq" id="WP_047879185.1">
    <property type="nucleotide sequence ID" value="NZ_LDOT01000015.1"/>
</dbReference>
<sequence>MDQVKKDELVNALVSAAIPSIENFFRNHSDEKFFGFAVEILAEEGYFHVGACSEESFQSTIDSYSKLGESMEDIMGDEIRWNNQEWQYFDLNYDCNIWQEKWQFMLETLNKYKEYMGSLTDSEWNLAQRDFSALFQSAGEEAYRQIIDSGVLNGVTKTHDFRTWVFEHHDVF</sequence>
<evidence type="ECO:0008006" key="3">
    <source>
        <dbReference type="Google" id="ProtNLM"/>
    </source>
</evidence>
<proteinExistence type="predicted"/>
<comment type="caution">
    <text evidence="1">The sequence shown here is derived from an EMBL/GenBank/DDBJ whole genome shotgun (WGS) entry which is preliminary data.</text>
</comment>
<accession>A0A0J1H007</accession>
<dbReference type="STRING" id="1195763.ABT56_12345"/>
<protein>
    <recommendedName>
        <fullName evidence="3">DUF4303 domain-containing protein</fullName>
    </recommendedName>
</protein>
<gene>
    <name evidence="1" type="ORF">ABT56_12345</name>
</gene>
<organism evidence="1 2">
    <name type="scientific">Photobacterium aquae</name>
    <dbReference type="NCBI Taxonomy" id="1195763"/>
    <lineage>
        <taxon>Bacteria</taxon>
        <taxon>Pseudomonadati</taxon>
        <taxon>Pseudomonadota</taxon>
        <taxon>Gammaproteobacteria</taxon>
        <taxon>Vibrionales</taxon>
        <taxon>Vibrionaceae</taxon>
        <taxon>Photobacterium</taxon>
    </lineage>
</organism>
<dbReference type="Pfam" id="PF14136">
    <property type="entry name" value="DUF4303"/>
    <property type="match status" value="1"/>
</dbReference>
<dbReference type="InterPro" id="IPR025409">
    <property type="entry name" value="DUF4303"/>
</dbReference>
<evidence type="ECO:0000313" key="2">
    <source>
        <dbReference type="Proteomes" id="UP000036097"/>
    </source>
</evidence>
<dbReference type="Proteomes" id="UP000036097">
    <property type="component" value="Unassembled WGS sequence"/>
</dbReference>